<organism evidence="1 2">
    <name type="scientific">Phoenicibacter congonensis</name>
    <dbReference type="NCBI Taxonomy" id="1944646"/>
    <lineage>
        <taxon>Bacteria</taxon>
        <taxon>Bacillati</taxon>
        <taxon>Actinomycetota</taxon>
        <taxon>Coriobacteriia</taxon>
        <taxon>Eggerthellales</taxon>
        <taxon>Eggerthellaceae</taxon>
        <taxon>Phoenicibacter</taxon>
    </lineage>
</organism>
<accession>A0AA43RK83</accession>
<gene>
    <name evidence="1" type="primary">csx2</name>
    <name evidence="1" type="ORF">Q3982_09155</name>
</gene>
<dbReference type="InterPro" id="IPR011742">
    <property type="entry name" value="CRISPR-assoc_prot_TM1812"/>
</dbReference>
<comment type="caution">
    <text evidence="1">The sequence shown here is derived from an EMBL/GenBank/DDBJ whole genome shotgun (WGS) entry which is preliminary data.</text>
</comment>
<reference evidence="1" key="1">
    <citation type="submission" date="2023-07" db="EMBL/GenBank/DDBJ databases">
        <title>Between Cages and Wild: Unraveling the Impact of Captivity on Animal Microbiomes and Antimicrobial Resistance.</title>
        <authorList>
            <person name="Schmartz G.P."/>
            <person name="Rehner J."/>
            <person name="Schuff M.J."/>
            <person name="Becker S.L."/>
            <person name="Kravczyk M."/>
            <person name="Gurevich A."/>
            <person name="Francke R."/>
            <person name="Mueller R."/>
            <person name="Keller V."/>
            <person name="Keller A."/>
        </authorList>
    </citation>
    <scope>NUCLEOTIDE SEQUENCE</scope>
    <source>
        <strain evidence="1">S12M_St_49</strain>
    </source>
</reference>
<evidence type="ECO:0000313" key="1">
    <source>
        <dbReference type="EMBL" id="MDO4842828.1"/>
    </source>
</evidence>
<dbReference type="EMBL" id="JAUMVS010000329">
    <property type="protein sequence ID" value="MDO4842828.1"/>
    <property type="molecule type" value="Genomic_DNA"/>
</dbReference>
<protein>
    <submittedName>
        <fullName evidence="1">TIGR02221 family CRISPR-associated protein</fullName>
    </submittedName>
</protein>
<feature type="non-terminal residue" evidence="1">
    <location>
        <position position="290"/>
    </location>
</feature>
<dbReference type="Proteomes" id="UP001168575">
    <property type="component" value="Unassembled WGS sequence"/>
</dbReference>
<dbReference type="InterPro" id="IPR013383">
    <property type="entry name" value="CRISPR-assoc_prot_DxTHG_CS"/>
</dbReference>
<sequence length="290" mass="33473">MARKVLISFLGTGVYESKEKRTYRTTNYHLEDEELGEFPFMSAALKKHYGIDTTLLIGTTHSMWEEVYRWYTSKKSPSCTNEDVYLDIADACEKANHKSPLAIPHKESIEQVLGKDSKVVLIKYGINETEIKENVNIILSLQEHLQKNDELIVDVTHSFRSLPMYMMNLLIYLKNVSNKNISISHIYYGMFEARTELGFVPIIDLKTIMDVNDWMIGAYSFSQFGNAYTISRLMKDENRSVTTLLTEFSNLMNLNYLFAIQNIAQRLSALKNMEYNTMLPQLIINPIVCD</sequence>
<dbReference type="SUPFAM" id="SSF160980">
    <property type="entry name" value="SSO1389-like"/>
    <property type="match status" value="1"/>
</dbReference>
<dbReference type="AlphaFoldDB" id="A0AA43RK83"/>
<dbReference type="NCBIfam" id="TIGR02221">
    <property type="entry name" value="cas_TM1812"/>
    <property type="match status" value="1"/>
</dbReference>
<proteinExistence type="predicted"/>
<dbReference type="NCBIfam" id="TIGR02549">
    <property type="entry name" value="CRISPR_DxTHG"/>
    <property type="match status" value="1"/>
</dbReference>
<name>A0AA43RK83_9ACTN</name>
<keyword evidence="2" id="KW-1185">Reference proteome</keyword>
<evidence type="ECO:0000313" key="2">
    <source>
        <dbReference type="Proteomes" id="UP001168575"/>
    </source>
</evidence>